<dbReference type="InterPro" id="IPR029060">
    <property type="entry name" value="PIN-like_dom_sf"/>
</dbReference>
<name>A0A938YUJ5_9ARCH</name>
<sequence>MYAETDFLLALVKEKDWLKKNAEKIYEKHKKEIWTSSLTLIELLFYSNREKIKAEQLLKAAHFLIKVKDTNLTEGDLVTAADLMDKFKATPFDALHAIVSMGEEIISSDSIYDKMGLKRIKLEAFQ</sequence>
<dbReference type="AlphaFoldDB" id="A0A938YUJ5"/>
<dbReference type="SUPFAM" id="SSF88723">
    <property type="entry name" value="PIN domain-like"/>
    <property type="match status" value="1"/>
</dbReference>
<feature type="domain" description="PIN" evidence="1">
    <location>
        <begin position="2"/>
        <end position="111"/>
    </location>
</feature>
<evidence type="ECO:0000313" key="2">
    <source>
        <dbReference type="EMBL" id="MBN2067791.1"/>
    </source>
</evidence>
<accession>A0A938YUJ5</accession>
<evidence type="ECO:0000313" key="3">
    <source>
        <dbReference type="Proteomes" id="UP000809243"/>
    </source>
</evidence>
<proteinExistence type="predicted"/>
<evidence type="ECO:0000259" key="1">
    <source>
        <dbReference type="Pfam" id="PF01850"/>
    </source>
</evidence>
<reference evidence="2" key="1">
    <citation type="submission" date="2021-01" db="EMBL/GenBank/DDBJ databases">
        <title>Active Sulfur Cycling in an Early Earth Analoge.</title>
        <authorList>
            <person name="Hahn C.R."/>
            <person name="Youssef N.H."/>
            <person name="Elshahed M."/>
        </authorList>
    </citation>
    <scope>NUCLEOTIDE SEQUENCE</scope>
    <source>
        <strain evidence="2">Zod_Metabat.1151</strain>
    </source>
</reference>
<protein>
    <submittedName>
        <fullName evidence="2">PIN domain-containing protein</fullName>
    </submittedName>
</protein>
<dbReference type="Gene3D" id="3.40.50.1010">
    <property type="entry name" value="5'-nuclease"/>
    <property type="match status" value="1"/>
</dbReference>
<gene>
    <name evidence="2" type="ORF">JW744_04955</name>
</gene>
<dbReference type="Pfam" id="PF01850">
    <property type="entry name" value="PIN"/>
    <property type="match status" value="1"/>
</dbReference>
<organism evidence="2 3">
    <name type="scientific">Candidatus Iainarchaeum sp</name>
    <dbReference type="NCBI Taxonomy" id="3101447"/>
    <lineage>
        <taxon>Archaea</taxon>
        <taxon>Candidatus Iainarchaeota</taxon>
        <taxon>Candidatus Iainarchaeia</taxon>
        <taxon>Candidatus Iainarchaeales</taxon>
        <taxon>Candidatus Iainarchaeaceae</taxon>
        <taxon>Candidatus Iainarchaeum</taxon>
    </lineage>
</organism>
<dbReference type="InterPro" id="IPR002716">
    <property type="entry name" value="PIN_dom"/>
</dbReference>
<dbReference type="Proteomes" id="UP000809243">
    <property type="component" value="Unassembled WGS sequence"/>
</dbReference>
<dbReference type="EMBL" id="JAFGDB010000086">
    <property type="protein sequence ID" value="MBN2067791.1"/>
    <property type="molecule type" value="Genomic_DNA"/>
</dbReference>
<comment type="caution">
    <text evidence="2">The sequence shown here is derived from an EMBL/GenBank/DDBJ whole genome shotgun (WGS) entry which is preliminary data.</text>
</comment>